<organism evidence="1 2">
    <name type="scientific">Eubacterium multiforme</name>
    <dbReference type="NCBI Taxonomy" id="83339"/>
    <lineage>
        <taxon>Bacteria</taxon>
        <taxon>Bacillati</taxon>
        <taxon>Bacillota</taxon>
        <taxon>Clostridia</taxon>
        <taxon>Eubacteriales</taxon>
        <taxon>Eubacteriaceae</taxon>
        <taxon>Eubacterium</taxon>
    </lineage>
</organism>
<dbReference type="RefSeq" id="WP_307484384.1">
    <property type="nucleotide sequence ID" value="NZ_JAUSUF010000002.1"/>
</dbReference>
<name>A0ABT9USD8_9FIRM</name>
<dbReference type="Proteomes" id="UP001228504">
    <property type="component" value="Unassembled WGS sequence"/>
</dbReference>
<dbReference type="EMBL" id="JAUSUF010000002">
    <property type="protein sequence ID" value="MDQ0149227.1"/>
    <property type="molecule type" value="Genomic_DNA"/>
</dbReference>
<proteinExistence type="predicted"/>
<accession>A0ABT9USD8</accession>
<sequence>MIKIKINNGDIFDFEGDFSYLKSKLFEDIKNSFGQKIGSKLSSDFIKINKGKYLKVGSISSIDVINV</sequence>
<keyword evidence="2" id="KW-1185">Reference proteome</keyword>
<comment type="caution">
    <text evidence="1">The sequence shown here is derived from an EMBL/GenBank/DDBJ whole genome shotgun (WGS) entry which is preliminary data.</text>
</comment>
<evidence type="ECO:0000313" key="2">
    <source>
        <dbReference type="Proteomes" id="UP001228504"/>
    </source>
</evidence>
<reference evidence="1 2" key="1">
    <citation type="submission" date="2023-07" db="EMBL/GenBank/DDBJ databases">
        <title>Genomic Encyclopedia of Type Strains, Phase IV (KMG-IV): sequencing the most valuable type-strain genomes for metagenomic binning, comparative biology and taxonomic classification.</title>
        <authorList>
            <person name="Goeker M."/>
        </authorList>
    </citation>
    <scope>NUCLEOTIDE SEQUENCE [LARGE SCALE GENOMIC DNA]</scope>
    <source>
        <strain evidence="1 2">DSM 20694</strain>
    </source>
</reference>
<protein>
    <submittedName>
        <fullName evidence="1">Uncharacterized protein</fullName>
    </submittedName>
</protein>
<gene>
    <name evidence="1" type="ORF">J2S18_001157</name>
</gene>
<evidence type="ECO:0000313" key="1">
    <source>
        <dbReference type="EMBL" id="MDQ0149227.1"/>
    </source>
</evidence>